<keyword evidence="2" id="KW-1185">Reference proteome</keyword>
<dbReference type="Proteomes" id="UP000738431">
    <property type="component" value="Chromosome"/>
</dbReference>
<evidence type="ECO:0000313" key="2">
    <source>
        <dbReference type="Proteomes" id="UP000738431"/>
    </source>
</evidence>
<evidence type="ECO:0000313" key="1">
    <source>
        <dbReference type="EMBL" id="WRQ86990.1"/>
    </source>
</evidence>
<accession>A0ABZ1C6K3</accession>
<sequence>MSKSKVPSSLPPAMANATAFIQLNVPWSQNAESGGWIRFEVKTATGANHFYVVETLSLSAWDIKRNTGVGAWRTLFVPVPQGYTIVCDAQRGDVEVIKFEYLPA</sequence>
<organism evidence="1 2">
    <name type="scientific">Actomonas aquatica</name>
    <dbReference type="NCBI Taxonomy" id="2866162"/>
    <lineage>
        <taxon>Bacteria</taxon>
        <taxon>Pseudomonadati</taxon>
        <taxon>Verrucomicrobiota</taxon>
        <taxon>Opitutia</taxon>
        <taxon>Opitutales</taxon>
        <taxon>Opitutaceae</taxon>
        <taxon>Actomonas</taxon>
    </lineage>
</organism>
<reference evidence="1 2" key="1">
    <citation type="submission" date="2021-08" db="EMBL/GenBank/DDBJ databases">
        <authorList>
            <person name="Zhang D."/>
            <person name="Zhang A."/>
            <person name="Wang L."/>
        </authorList>
    </citation>
    <scope>NUCLEOTIDE SEQUENCE [LARGE SCALE GENOMIC DNA]</scope>
    <source>
        <strain evidence="1 2">WL0086</strain>
    </source>
</reference>
<name>A0ABZ1C6K3_9BACT</name>
<dbReference type="EMBL" id="CP139781">
    <property type="protein sequence ID" value="WRQ86990.1"/>
    <property type="molecule type" value="Genomic_DNA"/>
</dbReference>
<dbReference type="RefSeq" id="WP_221029595.1">
    <property type="nucleotide sequence ID" value="NZ_CP139781.1"/>
</dbReference>
<reference evidence="1 2" key="2">
    <citation type="submission" date="2023-12" db="EMBL/GenBank/DDBJ databases">
        <title>Description of an unclassified Opitutus bacterium of Verrucomicrobiota.</title>
        <authorList>
            <person name="Zhang D.-F."/>
        </authorList>
    </citation>
    <scope>NUCLEOTIDE SEQUENCE [LARGE SCALE GENOMIC DNA]</scope>
    <source>
        <strain evidence="1 2">WL0086</strain>
    </source>
</reference>
<protein>
    <submittedName>
        <fullName evidence="1">Uncharacterized protein</fullName>
    </submittedName>
</protein>
<gene>
    <name evidence="1" type="ORF">K1X11_019420</name>
</gene>
<proteinExistence type="predicted"/>